<evidence type="ECO:0000313" key="1">
    <source>
        <dbReference type="EMBL" id="MBW85388.1"/>
    </source>
</evidence>
<accession>A0A2P2IVZ7</accession>
<sequence length="25" mass="2871">MALSLQVISKNKFSMTTIILIQLNY</sequence>
<dbReference type="AlphaFoldDB" id="A0A2P2IVZ7"/>
<dbReference type="EMBL" id="GGEC01004905">
    <property type="protein sequence ID" value="MBW85388.1"/>
    <property type="molecule type" value="Transcribed_RNA"/>
</dbReference>
<reference evidence="1" key="1">
    <citation type="submission" date="2018-02" db="EMBL/GenBank/DDBJ databases">
        <title>Rhizophora mucronata_Transcriptome.</title>
        <authorList>
            <person name="Meera S.P."/>
            <person name="Sreeshan A."/>
            <person name="Augustine A."/>
        </authorList>
    </citation>
    <scope>NUCLEOTIDE SEQUENCE</scope>
    <source>
        <tissue evidence="1">Leaf</tissue>
    </source>
</reference>
<name>A0A2P2IVZ7_RHIMU</name>
<organism evidence="1">
    <name type="scientific">Rhizophora mucronata</name>
    <name type="common">Asiatic mangrove</name>
    <dbReference type="NCBI Taxonomy" id="61149"/>
    <lineage>
        <taxon>Eukaryota</taxon>
        <taxon>Viridiplantae</taxon>
        <taxon>Streptophyta</taxon>
        <taxon>Embryophyta</taxon>
        <taxon>Tracheophyta</taxon>
        <taxon>Spermatophyta</taxon>
        <taxon>Magnoliopsida</taxon>
        <taxon>eudicotyledons</taxon>
        <taxon>Gunneridae</taxon>
        <taxon>Pentapetalae</taxon>
        <taxon>rosids</taxon>
        <taxon>fabids</taxon>
        <taxon>Malpighiales</taxon>
        <taxon>Rhizophoraceae</taxon>
        <taxon>Rhizophora</taxon>
    </lineage>
</organism>
<proteinExistence type="predicted"/>
<protein>
    <submittedName>
        <fullName evidence="1">Uncharacterized protein</fullName>
    </submittedName>
</protein>